<dbReference type="AlphaFoldDB" id="A0AAD9GH34"/>
<keyword evidence="4" id="KW-0676">Redox-active center</keyword>
<dbReference type="EMBL" id="JAHBMH010000024">
    <property type="protein sequence ID" value="KAK1938395.1"/>
    <property type="molecule type" value="Genomic_DNA"/>
</dbReference>
<keyword evidence="1 4" id="KW-1015">Disulfide bond</keyword>
<dbReference type="InterPro" id="IPR013766">
    <property type="entry name" value="Thioredoxin_domain"/>
</dbReference>
<evidence type="ECO:0000259" key="5">
    <source>
        <dbReference type="PROSITE" id="PS51352"/>
    </source>
</evidence>
<gene>
    <name evidence="6" type="ORF">X943_000897</name>
</gene>
<evidence type="ECO:0000256" key="3">
    <source>
        <dbReference type="PIRSR" id="PIRSR000077-1"/>
    </source>
</evidence>
<dbReference type="PROSITE" id="PS51352">
    <property type="entry name" value="THIOREDOXIN_2"/>
    <property type="match status" value="1"/>
</dbReference>
<dbReference type="PROSITE" id="PS00194">
    <property type="entry name" value="THIOREDOXIN_1"/>
    <property type="match status" value="1"/>
</dbReference>
<feature type="site" description="Deprotonates C-terminal active site Cys" evidence="3">
    <location>
        <position position="37"/>
    </location>
</feature>
<feature type="disulfide bond" description="Redox-active" evidence="4">
    <location>
        <begin position="43"/>
        <end position="46"/>
    </location>
</feature>
<dbReference type="InterPro" id="IPR036249">
    <property type="entry name" value="Thioredoxin-like_sf"/>
</dbReference>
<accession>A0AAD9GH34</accession>
<protein>
    <recommendedName>
        <fullName evidence="2">Thioredoxin</fullName>
    </recommendedName>
</protein>
<feature type="domain" description="Thioredoxin" evidence="5">
    <location>
        <begin position="1"/>
        <end position="116"/>
    </location>
</feature>
<reference evidence="6" key="1">
    <citation type="journal article" date="2014" name="Nucleic Acids Res.">
        <title>The evolutionary dynamics of variant antigen genes in Babesia reveal a history of genomic innovation underlying host-parasite interaction.</title>
        <authorList>
            <person name="Jackson A.P."/>
            <person name="Otto T.D."/>
            <person name="Darby A."/>
            <person name="Ramaprasad A."/>
            <person name="Xia D."/>
            <person name="Echaide I.E."/>
            <person name="Farber M."/>
            <person name="Gahlot S."/>
            <person name="Gamble J."/>
            <person name="Gupta D."/>
            <person name="Gupta Y."/>
            <person name="Jackson L."/>
            <person name="Malandrin L."/>
            <person name="Malas T.B."/>
            <person name="Moussa E."/>
            <person name="Nair M."/>
            <person name="Reid A.J."/>
            <person name="Sanders M."/>
            <person name="Sharma J."/>
            <person name="Tracey A."/>
            <person name="Quail M.A."/>
            <person name="Weir W."/>
            <person name="Wastling J.M."/>
            <person name="Hall N."/>
            <person name="Willadsen P."/>
            <person name="Lingelbach K."/>
            <person name="Shiels B."/>
            <person name="Tait A."/>
            <person name="Berriman M."/>
            <person name="Allred D.R."/>
            <person name="Pain A."/>
        </authorList>
    </citation>
    <scope>NUCLEOTIDE SEQUENCE</scope>
    <source>
        <strain evidence="6">1802A</strain>
    </source>
</reference>
<dbReference type="Proteomes" id="UP001195914">
    <property type="component" value="Unassembled WGS sequence"/>
</dbReference>
<comment type="caution">
    <text evidence="6">The sequence shown here is derived from an EMBL/GenBank/DDBJ whole genome shotgun (WGS) entry which is preliminary data.</text>
</comment>
<evidence type="ECO:0000313" key="6">
    <source>
        <dbReference type="EMBL" id="KAK1938395.1"/>
    </source>
</evidence>
<sequence length="116" mass="12661">MVKQVASVDGKMHTATTDICNTEFQSVIGTPNLVVADFFATWCGPCMNFAPKFEAMSKEYPNATFIKIDITEVPELQTKYSISSIPAFKLFKDGNVVADVVGANGVNLKNAIEKHI</sequence>
<dbReference type="InterPro" id="IPR005746">
    <property type="entry name" value="Thioredoxin"/>
</dbReference>
<evidence type="ECO:0000256" key="2">
    <source>
        <dbReference type="PIRNR" id="PIRNR000077"/>
    </source>
</evidence>
<dbReference type="CDD" id="cd02947">
    <property type="entry name" value="TRX_family"/>
    <property type="match status" value="1"/>
</dbReference>
<keyword evidence="7" id="KW-1185">Reference proteome</keyword>
<comment type="similarity">
    <text evidence="2">Belongs to the thioredoxin family.</text>
</comment>
<dbReference type="InterPro" id="IPR017937">
    <property type="entry name" value="Thioredoxin_CS"/>
</dbReference>
<dbReference type="Gene3D" id="3.40.30.10">
    <property type="entry name" value="Glutaredoxin"/>
    <property type="match status" value="1"/>
</dbReference>
<dbReference type="SUPFAM" id="SSF52833">
    <property type="entry name" value="Thioredoxin-like"/>
    <property type="match status" value="1"/>
</dbReference>
<reference evidence="6" key="2">
    <citation type="submission" date="2021-05" db="EMBL/GenBank/DDBJ databases">
        <authorList>
            <person name="Pain A."/>
        </authorList>
    </citation>
    <scope>NUCLEOTIDE SEQUENCE</scope>
    <source>
        <strain evidence="6">1802A</strain>
    </source>
</reference>
<evidence type="ECO:0000256" key="4">
    <source>
        <dbReference type="PIRSR" id="PIRSR000077-4"/>
    </source>
</evidence>
<feature type="active site" description="Nucleophile" evidence="3">
    <location>
        <position position="43"/>
    </location>
</feature>
<evidence type="ECO:0000313" key="7">
    <source>
        <dbReference type="Proteomes" id="UP001195914"/>
    </source>
</evidence>
<proteinExistence type="inferred from homology"/>
<evidence type="ECO:0000256" key="1">
    <source>
        <dbReference type="ARBA" id="ARBA00023157"/>
    </source>
</evidence>
<dbReference type="PANTHER" id="PTHR46115">
    <property type="entry name" value="THIOREDOXIN-LIKE PROTEIN 1"/>
    <property type="match status" value="1"/>
</dbReference>
<organism evidence="6 7">
    <name type="scientific">Babesia divergens</name>
    <dbReference type="NCBI Taxonomy" id="32595"/>
    <lineage>
        <taxon>Eukaryota</taxon>
        <taxon>Sar</taxon>
        <taxon>Alveolata</taxon>
        <taxon>Apicomplexa</taxon>
        <taxon>Aconoidasida</taxon>
        <taxon>Piroplasmida</taxon>
        <taxon>Babesiidae</taxon>
        <taxon>Babesia</taxon>
    </lineage>
</organism>
<dbReference type="GO" id="GO:0015035">
    <property type="term" value="F:protein-disulfide reductase activity"/>
    <property type="evidence" value="ECO:0007669"/>
    <property type="project" value="InterPro"/>
</dbReference>
<dbReference type="Pfam" id="PF00085">
    <property type="entry name" value="Thioredoxin"/>
    <property type="match status" value="1"/>
</dbReference>
<feature type="site" description="Contributes to redox potential value" evidence="3">
    <location>
        <position position="44"/>
    </location>
</feature>
<dbReference type="PRINTS" id="PR00421">
    <property type="entry name" value="THIOREDOXIN"/>
</dbReference>
<dbReference type="PIRSF" id="PIRSF000077">
    <property type="entry name" value="Thioredoxin"/>
    <property type="match status" value="1"/>
</dbReference>
<name>A0AAD9GH34_BABDI</name>
<feature type="active site" description="Nucleophile" evidence="3">
    <location>
        <position position="46"/>
    </location>
</feature>
<feature type="site" description="Contributes to redox potential value" evidence="3">
    <location>
        <position position="45"/>
    </location>
</feature>